<reference evidence="1" key="1">
    <citation type="submission" date="2021-01" db="EMBL/GenBank/DDBJ databases">
        <title>Marivirga aurantiaca sp. nov., isolated from intertidal surface sediments.</title>
        <authorList>
            <person name="Zhang M."/>
        </authorList>
    </citation>
    <scope>NUCLEOTIDE SEQUENCE</scope>
    <source>
        <strain evidence="1">S37H4</strain>
    </source>
</reference>
<accession>A0A934WZL8</accession>
<protein>
    <recommendedName>
        <fullName evidence="3">HNH domain-containing protein</fullName>
    </recommendedName>
</protein>
<evidence type="ECO:0000313" key="1">
    <source>
        <dbReference type="EMBL" id="MBK6265685.1"/>
    </source>
</evidence>
<dbReference type="Proteomes" id="UP000611723">
    <property type="component" value="Unassembled WGS sequence"/>
</dbReference>
<gene>
    <name evidence="1" type="ORF">JKA74_11610</name>
</gene>
<dbReference type="AlphaFoldDB" id="A0A934WZL8"/>
<evidence type="ECO:0008006" key="3">
    <source>
        <dbReference type="Google" id="ProtNLM"/>
    </source>
</evidence>
<evidence type="ECO:0000313" key="2">
    <source>
        <dbReference type="Proteomes" id="UP000611723"/>
    </source>
</evidence>
<name>A0A934WZL8_9BACT</name>
<dbReference type="Gene3D" id="1.10.30.50">
    <property type="match status" value="1"/>
</dbReference>
<keyword evidence="2" id="KW-1185">Reference proteome</keyword>
<comment type="caution">
    <text evidence="1">The sequence shown here is derived from an EMBL/GenBank/DDBJ whole genome shotgun (WGS) entry which is preliminary data.</text>
</comment>
<dbReference type="EMBL" id="JAEQBW010000004">
    <property type="protein sequence ID" value="MBK6265685.1"/>
    <property type="molecule type" value="Genomic_DNA"/>
</dbReference>
<proteinExistence type="predicted"/>
<dbReference type="RefSeq" id="WP_201431359.1">
    <property type="nucleotide sequence ID" value="NZ_JAEQBW010000004.1"/>
</dbReference>
<sequence>MRIIKRQYHCKEWHEFSMRVKSRDNYCCVKCERSSKQTSLQVHHLKYVPYKNIWEYNLFDCVTLCKGCHAREHNKIEPSFGWTLIDITDLGELSGICERKGCGTEIRYEHLTYHPEWGYKTVGSTCIEYLTVQDQFMSKHVLDLFKNISKFRTQALWYDGFTKKKKKFTYSTHSHNQIRIYGSTNNHSYQILLKEKGVRWFDFQDIWNIPNTDLEIVKELAFIALKGLTSTDHEEKKQLRVIYSNLKIYGIKSYG</sequence>
<organism evidence="1 2">
    <name type="scientific">Marivirga aurantiaca</name>
    <dbReference type="NCBI Taxonomy" id="2802615"/>
    <lineage>
        <taxon>Bacteria</taxon>
        <taxon>Pseudomonadati</taxon>
        <taxon>Bacteroidota</taxon>
        <taxon>Cytophagia</taxon>
        <taxon>Cytophagales</taxon>
        <taxon>Marivirgaceae</taxon>
        <taxon>Marivirga</taxon>
    </lineage>
</organism>